<evidence type="ECO:0000313" key="1">
    <source>
        <dbReference type="EMBL" id="CAC5413329.1"/>
    </source>
</evidence>
<organism evidence="1 2">
    <name type="scientific">Mytilus coruscus</name>
    <name type="common">Sea mussel</name>
    <dbReference type="NCBI Taxonomy" id="42192"/>
    <lineage>
        <taxon>Eukaryota</taxon>
        <taxon>Metazoa</taxon>
        <taxon>Spiralia</taxon>
        <taxon>Lophotrochozoa</taxon>
        <taxon>Mollusca</taxon>
        <taxon>Bivalvia</taxon>
        <taxon>Autobranchia</taxon>
        <taxon>Pteriomorphia</taxon>
        <taxon>Mytilida</taxon>
        <taxon>Mytiloidea</taxon>
        <taxon>Mytilidae</taxon>
        <taxon>Mytilinae</taxon>
        <taxon>Mytilus</taxon>
    </lineage>
</organism>
<reference evidence="1 2" key="1">
    <citation type="submission" date="2020-06" db="EMBL/GenBank/DDBJ databases">
        <authorList>
            <person name="Li R."/>
            <person name="Bekaert M."/>
        </authorList>
    </citation>
    <scope>NUCLEOTIDE SEQUENCE [LARGE SCALE GENOMIC DNA]</scope>
    <source>
        <strain evidence="2">wild</strain>
    </source>
</reference>
<dbReference type="EMBL" id="CACVKT020008132">
    <property type="protein sequence ID" value="CAC5413329.1"/>
    <property type="molecule type" value="Genomic_DNA"/>
</dbReference>
<dbReference type="Proteomes" id="UP000507470">
    <property type="component" value="Unassembled WGS sequence"/>
</dbReference>
<keyword evidence="2" id="KW-1185">Reference proteome</keyword>
<gene>
    <name evidence="1" type="ORF">MCOR_46229</name>
</gene>
<name>A0A6J8DXK6_MYTCO</name>
<sequence length="398" mass="45173">MILQELCRLRLDWDDPIPPKLESLFSLWFQDLHELSDSKVDRCLRPEKYAPDPGERPERLMAFIEDDLLRKDMGITHHDEDIEDDEELSPTLENLLILIWLRLIHPELPKLLKQIYGTELRARTLTSIKPEISQALESLLEELRTTEDAKSMRAAVKRFSQTKQSSFVPRSNYKSCPLCKSAGRPDRHFRSASAATKLNAKITSSSQSAHQADGSSPLTVVGETRLTFIRDKHQLYFEGLEVENLDSDILAGIPFMEKNDIYIRPARRQVLIGNDCIYKYGSSANETSNYAVHRARVARAPSDATILWPGDYIDVKIPADMVSTDDVFFIEPHTNDSYGNILSWPEPSLVSSVAGNLRIPNPTDEPLILKRNEHFCKVRSTYTLENKDITSPEPAVAA</sequence>
<protein>
    <submittedName>
        <fullName evidence="1">Uncharacterized protein</fullName>
    </submittedName>
</protein>
<dbReference type="OrthoDB" id="10058380at2759"/>
<proteinExistence type="predicted"/>
<accession>A0A6J8DXK6</accession>
<dbReference type="AlphaFoldDB" id="A0A6J8DXK6"/>
<evidence type="ECO:0000313" key="2">
    <source>
        <dbReference type="Proteomes" id="UP000507470"/>
    </source>
</evidence>